<dbReference type="Proteomes" id="UP000002218">
    <property type="component" value="Chromosome"/>
</dbReference>
<dbReference type="InParanoid" id="C8X722"/>
<dbReference type="AlphaFoldDB" id="C8X722"/>
<dbReference type="STRING" id="479431.Namu_0472"/>
<dbReference type="EMBL" id="CP001737">
    <property type="protein sequence ID" value="ACV76891.1"/>
    <property type="molecule type" value="Genomic_DNA"/>
</dbReference>
<keyword evidence="2" id="KW-1185">Reference proteome</keyword>
<evidence type="ECO:0000313" key="2">
    <source>
        <dbReference type="Proteomes" id="UP000002218"/>
    </source>
</evidence>
<accession>C8X722</accession>
<dbReference type="RefSeq" id="WP_015745809.1">
    <property type="nucleotide sequence ID" value="NC_013235.1"/>
</dbReference>
<gene>
    <name evidence="1" type="ordered locus">Namu_0472</name>
</gene>
<evidence type="ECO:0000313" key="1">
    <source>
        <dbReference type="EMBL" id="ACV76891.1"/>
    </source>
</evidence>
<proteinExistence type="predicted"/>
<dbReference type="KEGG" id="nml:Namu_0472"/>
<sequence length="75" mass="8332">MERTSAATRTFQFRQIRSADVPWSQPEARLLGNDCGRVFGGNGDAGHNQNLEFAIDNGARTLHDLRNEGKPVLLH</sequence>
<reference evidence="1 2" key="2">
    <citation type="journal article" date="2010" name="Stand. Genomic Sci.">
        <title>Complete genome sequence of Nakamurella multipartita type strain (Y-104).</title>
        <authorList>
            <person name="Tice H."/>
            <person name="Mayilraj S."/>
            <person name="Sims D."/>
            <person name="Lapidus A."/>
            <person name="Nolan M."/>
            <person name="Lucas S."/>
            <person name="Glavina Del Rio T."/>
            <person name="Copeland A."/>
            <person name="Cheng J.F."/>
            <person name="Meincke L."/>
            <person name="Bruce D."/>
            <person name="Goodwin L."/>
            <person name="Pitluck S."/>
            <person name="Ivanova N."/>
            <person name="Mavromatis K."/>
            <person name="Ovchinnikova G."/>
            <person name="Pati A."/>
            <person name="Chen A."/>
            <person name="Palaniappan K."/>
            <person name="Land M."/>
            <person name="Hauser L."/>
            <person name="Chang Y.J."/>
            <person name="Jeffries C.D."/>
            <person name="Detter J.C."/>
            <person name="Brettin T."/>
            <person name="Rohde M."/>
            <person name="Goker M."/>
            <person name="Bristow J."/>
            <person name="Eisen J.A."/>
            <person name="Markowitz V."/>
            <person name="Hugenholtz P."/>
            <person name="Kyrpides N.C."/>
            <person name="Klenk H.P."/>
            <person name="Chen F."/>
        </authorList>
    </citation>
    <scope>NUCLEOTIDE SEQUENCE [LARGE SCALE GENOMIC DNA]</scope>
    <source>
        <strain evidence="2">ATCC 700099 / DSM 44233 / CIP 104796 / JCM 9543 / NBRC 105858 / Y-104</strain>
    </source>
</reference>
<organism evidence="1 2">
    <name type="scientific">Nakamurella multipartita (strain ATCC 700099 / DSM 44233 / CIP 104796 / JCM 9543 / NBRC 105858 / Y-104)</name>
    <name type="common">Microsphaera multipartita</name>
    <dbReference type="NCBI Taxonomy" id="479431"/>
    <lineage>
        <taxon>Bacteria</taxon>
        <taxon>Bacillati</taxon>
        <taxon>Actinomycetota</taxon>
        <taxon>Actinomycetes</taxon>
        <taxon>Nakamurellales</taxon>
        <taxon>Nakamurellaceae</taxon>
        <taxon>Nakamurella</taxon>
    </lineage>
</organism>
<protein>
    <submittedName>
        <fullName evidence="1">Uncharacterized protein</fullName>
    </submittedName>
</protein>
<reference evidence="2" key="1">
    <citation type="submission" date="2009-09" db="EMBL/GenBank/DDBJ databases">
        <title>The complete genome of Nakamurella multipartita DSM 44233.</title>
        <authorList>
            <consortium name="US DOE Joint Genome Institute (JGI-PGF)"/>
            <person name="Lucas S."/>
            <person name="Copeland A."/>
            <person name="Lapidus A."/>
            <person name="Glavina del Rio T."/>
            <person name="Dalin E."/>
            <person name="Tice H."/>
            <person name="Bruce D."/>
            <person name="Goodwin L."/>
            <person name="Pitluck S."/>
            <person name="Kyrpides N."/>
            <person name="Mavromatis K."/>
            <person name="Ivanova N."/>
            <person name="Ovchinnikova G."/>
            <person name="Sims D."/>
            <person name="Meincke L."/>
            <person name="Brettin T."/>
            <person name="Detter J.C."/>
            <person name="Han C."/>
            <person name="Larimer F."/>
            <person name="Land M."/>
            <person name="Hauser L."/>
            <person name="Markowitz V."/>
            <person name="Cheng J.-F."/>
            <person name="Hugenholtz P."/>
            <person name="Woyke T."/>
            <person name="Wu D."/>
            <person name="Klenk H.-P."/>
            <person name="Eisen J.A."/>
        </authorList>
    </citation>
    <scope>NUCLEOTIDE SEQUENCE [LARGE SCALE GENOMIC DNA]</scope>
    <source>
        <strain evidence="2">ATCC 700099 / DSM 44233 / CIP 104796 / JCM 9543 / NBRC 105858 / Y-104</strain>
    </source>
</reference>
<name>C8X722_NAKMY</name>
<dbReference type="HOGENOM" id="CLU_2667281_0_0_11"/>